<name>A0A327XU76_9RHOB</name>
<dbReference type="Proteomes" id="UP000249165">
    <property type="component" value="Unassembled WGS sequence"/>
</dbReference>
<organism evidence="2 3">
    <name type="scientific">Salipiger aestuarii</name>
    <dbReference type="NCBI Taxonomy" id="568098"/>
    <lineage>
        <taxon>Bacteria</taxon>
        <taxon>Pseudomonadati</taxon>
        <taxon>Pseudomonadota</taxon>
        <taxon>Alphaproteobacteria</taxon>
        <taxon>Rhodobacterales</taxon>
        <taxon>Roseobacteraceae</taxon>
        <taxon>Salipiger</taxon>
    </lineage>
</organism>
<dbReference type="AlphaFoldDB" id="A0A327XU76"/>
<feature type="region of interest" description="Disordered" evidence="1">
    <location>
        <begin position="27"/>
        <end position="52"/>
    </location>
</feature>
<sequence>MMFSREQDGAGPDILRIAMRLARGFRGDGRRGRAAPASRQQIAPWAGTDDDSATEAPFVPSARACGQTAFDAGLICCPRRGTDDGQRGDQVFLAPLCALIAPPVSEPADTFGKALEAVPPGWAIRLPICTAF</sequence>
<keyword evidence="3" id="KW-1185">Reference proteome</keyword>
<evidence type="ECO:0000256" key="1">
    <source>
        <dbReference type="SAM" id="MobiDB-lite"/>
    </source>
</evidence>
<protein>
    <submittedName>
        <fullName evidence="2">Uncharacterized protein</fullName>
    </submittedName>
</protein>
<reference evidence="2 3" key="1">
    <citation type="submission" date="2018-06" db="EMBL/GenBank/DDBJ databases">
        <title>Genomic Encyclopedia of Archaeal and Bacterial Type Strains, Phase II (KMG-II): from individual species to whole genera.</title>
        <authorList>
            <person name="Goeker M."/>
        </authorList>
    </citation>
    <scope>NUCLEOTIDE SEQUENCE [LARGE SCALE GENOMIC DNA]</scope>
    <source>
        <strain evidence="2 3">DSM 22011</strain>
    </source>
</reference>
<comment type="caution">
    <text evidence="2">The sequence shown here is derived from an EMBL/GenBank/DDBJ whole genome shotgun (WGS) entry which is preliminary data.</text>
</comment>
<evidence type="ECO:0000313" key="2">
    <source>
        <dbReference type="EMBL" id="RAK11657.1"/>
    </source>
</evidence>
<gene>
    <name evidence="2" type="ORF">ATI53_104828</name>
</gene>
<evidence type="ECO:0000313" key="3">
    <source>
        <dbReference type="Proteomes" id="UP000249165"/>
    </source>
</evidence>
<accession>A0A327XU76</accession>
<dbReference type="EMBL" id="QLMG01000048">
    <property type="protein sequence ID" value="RAK11657.1"/>
    <property type="molecule type" value="Genomic_DNA"/>
</dbReference>
<proteinExistence type="predicted"/>